<dbReference type="GO" id="GO:0008270">
    <property type="term" value="F:zinc ion binding"/>
    <property type="evidence" value="ECO:0007669"/>
    <property type="project" value="UniProtKB-UniRule"/>
</dbReference>
<feature type="binding site" evidence="9">
    <location>
        <position position="1429"/>
    </location>
    <ligand>
        <name>Mg(2+)</name>
        <dbReference type="ChEBI" id="CHEBI:18420"/>
    </ligand>
</feature>
<dbReference type="GeneID" id="27073758"/>
<dbReference type="Pfam" id="PF04997">
    <property type="entry name" value="RNA_pol_Rpb1_1"/>
    <property type="match status" value="2"/>
</dbReference>
<geneLocation type="chloroplast" evidence="13"/>
<dbReference type="EC" id="2.7.7.6" evidence="9"/>
<keyword evidence="9" id="KW-0479">Metal-binding</keyword>
<keyword evidence="6 9" id="KW-0548">Nucleotidyltransferase</keyword>
<evidence type="ECO:0000256" key="3">
    <source>
        <dbReference type="ARBA" id="ARBA00022478"/>
    </source>
</evidence>
<accession>A0A140HAN8</accession>
<keyword evidence="7 9" id="KW-0804">Transcription</keyword>
<dbReference type="Pfam" id="PF00623">
    <property type="entry name" value="RNA_pol_Rpb1_2"/>
    <property type="match status" value="1"/>
</dbReference>
<evidence type="ECO:0000256" key="6">
    <source>
        <dbReference type="ARBA" id="ARBA00022695"/>
    </source>
</evidence>
<comment type="cofactor">
    <cofactor evidence="9">
        <name>Mg(2+)</name>
        <dbReference type="ChEBI" id="CHEBI:18420"/>
    </cofactor>
    <text evidence="9">Binds 1 Mg(2+) ion per subunit.</text>
</comment>
<dbReference type="GO" id="GO:0003677">
    <property type="term" value="F:DNA binding"/>
    <property type="evidence" value="ECO:0007669"/>
    <property type="project" value="UniProtKB-UniRule"/>
</dbReference>
<keyword evidence="9" id="KW-0862">Zinc</keyword>
<dbReference type="GO" id="GO:0003899">
    <property type="term" value="F:DNA-directed RNA polymerase activity"/>
    <property type="evidence" value="ECO:0007669"/>
    <property type="project" value="UniProtKB-UniRule"/>
</dbReference>
<feature type="binding site" evidence="9">
    <location>
        <position position="1425"/>
    </location>
    <ligand>
        <name>Mg(2+)</name>
        <dbReference type="ChEBI" id="CHEBI:18420"/>
    </ligand>
</feature>
<keyword evidence="5 9" id="KW-0808">Transferase</keyword>
<dbReference type="GO" id="GO:0000287">
    <property type="term" value="F:magnesium ion binding"/>
    <property type="evidence" value="ECO:0007669"/>
    <property type="project" value="UniProtKB-UniRule"/>
</dbReference>
<feature type="domain" description="RNA polymerase N-terminal" evidence="12">
    <location>
        <begin position="1198"/>
        <end position="1479"/>
    </location>
</feature>
<keyword evidence="4 13" id="KW-0934">Plastid</keyword>
<dbReference type="EMBL" id="KT199254">
    <property type="protein sequence ID" value="AMO01237.1"/>
    <property type="molecule type" value="Genomic_DNA"/>
</dbReference>
<comment type="similarity">
    <text evidence="2 9">Belongs to the RNA polymerase beta' chain family. RpoC1 subfamily.</text>
</comment>
<evidence type="ECO:0000256" key="5">
    <source>
        <dbReference type="ARBA" id="ARBA00022679"/>
    </source>
</evidence>
<evidence type="ECO:0000256" key="1">
    <source>
        <dbReference type="ARBA" id="ARBA00004026"/>
    </source>
</evidence>
<dbReference type="Gene3D" id="4.10.860.120">
    <property type="entry name" value="RNA polymerase II, clamp domain"/>
    <property type="match status" value="1"/>
</dbReference>
<dbReference type="PANTHER" id="PTHR19376:SF54">
    <property type="entry name" value="DNA-DIRECTED RNA POLYMERASE SUBUNIT BETA"/>
    <property type="match status" value="1"/>
</dbReference>
<dbReference type="Gene3D" id="1.10.274.100">
    <property type="entry name" value="RNA polymerase Rpb1, domain 3"/>
    <property type="match status" value="1"/>
</dbReference>
<feature type="binding site" evidence="9">
    <location>
        <position position="168"/>
    </location>
    <ligand>
        <name>Zn(2+)</name>
        <dbReference type="ChEBI" id="CHEBI:29105"/>
    </ligand>
</feature>
<evidence type="ECO:0000259" key="12">
    <source>
        <dbReference type="SMART" id="SM00663"/>
    </source>
</evidence>
<evidence type="ECO:0000256" key="2">
    <source>
        <dbReference type="ARBA" id="ARBA00007207"/>
    </source>
</evidence>
<comment type="cofactor">
    <cofactor evidence="9">
        <name>Zn(2+)</name>
        <dbReference type="ChEBI" id="CHEBI:29105"/>
    </cofactor>
    <text evidence="9">Binds 1 Zn(2+) ion per subunit.</text>
</comment>
<dbReference type="RefSeq" id="YP_009238360.1">
    <property type="nucleotide sequence ID" value="NC_029675.1"/>
</dbReference>
<dbReference type="InterPro" id="IPR044893">
    <property type="entry name" value="RNA_pol_Rpb1_clamp_domain"/>
</dbReference>
<dbReference type="GO" id="GO:0000428">
    <property type="term" value="C:DNA-directed RNA polymerase complex"/>
    <property type="evidence" value="ECO:0007669"/>
    <property type="project" value="UniProtKB-KW"/>
</dbReference>
<feature type="binding site" evidence="9">
    <location>
        <position position="141"/>
    </location>
    <ligand>
        <name>Zn(2+)</name>
        <dbReference type="ChEBI" id="CHEBI:29105"/>
    </ligand>
</feature>
<feature type="region of interest" description="Disordered" evidence="11">
    <location>
        <begin position="28"/>
        <end position="52"/>
    </location>
</feature>
<feature type="compositionally biased region" description="Polar residues" evidence="11">
    <location>
        <begin position="28"/>
        <end position="43"/>
    </location>
</feature>
<comment type="function">
    <text evidence="1 9 10">DNA-dependent RNA polymerase catalyzes the transcription of DNA into RNA using the four ribonucleoside triphosphates as substrates.</text>
</comment>
<evidence type="ECO:0000313" key="13">
    <source>
        <dbReference type="EMBL" id="AMO01237.1"/>
    </source>
</evidence>
<dbReference type="SMART" id="SM00663">
    <property type="entry name" value="RPOLA_N"/>
    <property type="match status" value="1"/>
</dbReference>
<feature type="compositionally biased region" description="Polar residues" evidence="11">
    <location>
        <begin position="281"/>
        <end position="293"/>
    </location>
</feature>
<feature type="binding site" evidence="9">
    <location>
        <position position="1427"/>
    </location>
    <ligand>
        <name>Mg(2+)</name>
        <dbReference type="ChEBI" id="CHEBI:18420"/>
    </ligand>
</feature>
<keyword evidence="9" id="KW-0460">Magnesium</keyword>
<sequence length="1615" mass="188241">MNENQIQEKFFNIKKSNVQNVKSYSSLFRSRKNSSQNKQSTESLSEKKDTQLNENQIKNNQTLLNQDSLYTSYSKFHEMKLISVGLASGEKIRQWAEKTLPNGKVLGQVNTANTLHHKTFKPQKGGLFCERIFGPLKDFECACGQTQRPNDSEYQKILQHQQTERKFCPNCDVEYTWSIIRRYQMGYIQLVSPVSHLWYLKANPSYLSLLLDMKRKNLENIIYCSETMTLENTWKSTQSFGMSLGAECSPTVLFSAWQQLLIEEQAFRAKTHEKINHESKNNSYPQNQVEQSLNNNSPKNNNEITTKFNLQKRSFLKTQRFILPEVKATTQKLQDNWKKTRFFDSVDTKNSFANMSDIHDIKAPNDRDFGTMQSILLSYKQKEQFPKKHMRNEDIGSDNSILSKTNDTSLNTFYLFLKKTVSCKNDFKNENFSLTLQKIWKKFYMIVYRSAQLKSSTILQKINIKVKNKIKNQKESSLTDEFIFLQQIRNSKSSMKSVFLEGRSDKPSNKIELLKLYLDTETKDISKVSLWSLVSFFDKIELVGLKSIPNKKNLSLINLIQNHDQFSAFFTNNISTNSNITFPLKIHFEQTKIQQKKSPTVKSKNKKHLSLQKKSTNLKTLIQIIKYCFRLQLTYCVQNSRDFNINGFQTNLENKTFSFMNSICNQWLKNTKGLINLLVNQISVFLIKRQLQKKIKMKFVISNNFNSIHNNLYNEPKVYCLQKNTLCHEYLVRFVPYYKLNGYKKTNKFGLFDVKKTTMLSTLEAFYNSNDFLLNHTTRKQFQGELLRDLSVSEALFDRNLNETIVFHIMKGYLNTSYLVNKQMFFQKLLHLLKKTHINEIVKTTKPKKHKTNPNLLNQNAFDSIQKTFLIRQNTTINNSDCGVRPSNQLRTQFYKQNKITILSNQLVHKNFLLKYGGYLSKLKTSWRDKLQNESKTLIFKKNAREICYTHAPFLTNVSNRIEQKHFKSIFLTNKKNSLKPQTFTTGNIIVSKNGKTRVELDKKIEEIFSPATSLNASINRVTKLKTSHKKSISHKSVITACNNAMKHEFLKNRIFNNVYCLSHRYCWNLERNWQYFSYYNSAQGNFDDFIIPCYKHRLISTITSHDVSIENTIAGAAIIQKLLLELNPKELRKMDKQNRILLYELNKKISKLKNLVKKGFAEKIEKKQLKQFCERRDQLIRRTKLVRKLFRKNSNPESMILTSLPVLPPDLRPILKMQDQIAASDLNRLYQRVIYRNDRLKKFLKDPAISNSFEMKYAQRLLQEAVDNLIQNGKSGVTPERDSRGRALKSLSEVLKGKQGRFRQYLLGKRVDYSGRSVIVVGPKLKLHECGLPKEMAKELFLPFLIKRILHYKLARTVIGAKMIIKINEVLTEQLLQEILQSHPILLNRAPTLHRLGIQAFQPRLVEGRAILLHPLVCPAFNADFDGDQMAVHVPITVEARSEAWKLMFSRNNLISPATGDPIMLPSQDMVLGCYYLTTEIPNAWISQNQSLLNKTNNIETPAAIANYEKISPFDKSMLSFCFSNFDQVMIAYQQKQIDVHTSIWVVWNNSLEIANEISQPLEIRLNLQGYWHEIRSKSFRRFDCTGFKLNQLIRTTAGRVLLNTIIYNCIRQK</sequence>
<dbReference type="InterPro" id="IPR034678">
    <property type="entry name" value="RNApol_RpoC1"/>
</dbReference>
<dbReference type="InterPro" id="IPR007066">
    <property type="entry name" value="RNA_pol_Rpb1_3"/>
</dbReference>
<feature type="binding site" evidence="9">
    <location>
        <position position="171"/>
    </location>
    <ligand>
        <name>Zn(2+)</name>
        <dbReference type="ChEBI" id="CHEBI:29105"/>
    </ligand>
</feature>
<evidence type="ECO:0000256" key="9">
    <source>
        <dbReference type="HAMAP-Rule" id="MF_01323"/>
    </source>
</evidence>
<reference evidence="13" key="1">
    <citation type="submission" date="2015-06" db="EMBL/GenBank/DDBJ databases">
        <title>Chloroplast phylogenomic data from the green algal order Sphaeropleales (Chlorophyceae, Chlorophyta) reveal complex patterns of sequence evolution.</title>
        <authorList>
            <person name="Fucikova K."/>
            <person name="Lewis P.O."/>
            <person name="Lewis L.A."/>
        </authorList>
    </citation>
    <scope>NUCLEOTIDE SEQUENCE</scope>
    <source>
        <strain evidence="13">UTEX 1250</strain>
    </source>
</reference>
<proteinExistence type="inferred from homology"/>
<name>A0A140HAN8_9CHLO</name>
<evidence type="ECO:0000256" key="4">
    <source>
        <dbReference type="ARBA" id="ARBA00022640"/>
    </source>
</evidence>
<dbReference type="Pfam" id="PF04983">
    <property type="entry name" value="RNA_pol_Rpb1_3"/>
    <property type="match status" value="1"/>
</dbReference>
<comment type="subcellular location">
    <subcellularLocation>
        <location evidence="9">Plastid</location>
        <location evidence="9">Chloroplast</location>
    </subcellularLocation>
</comment>
<comment type="subunit">
    <text evidence="9">In plastids the minimal PEP RNA polymerase catalytic core is composed of four subunits: alpha, beta, beta', and beta''. When a (nuclear-encoded) sigma factor is associated with the core the holoenzyme is formed, which can initiate transcription.</text>
</comment>
<evidence type="ECO:0000256" key="10">
    <source>
        <dbReference type="RuleBase" id="RU004279"/>
    </source>
</evidence>
<dbReference type="InterPro" id="IPR007080">
    <property type="entry name" value="RNA_pol_Rpb1_1"/>
</dbReference>
<organism evidence="13">
    <name type="scientific">Bracteacoccus aerius</name>
    <dbReference type="NCBI Taxonomy" id="50041"/>
    <lineage>
        <taxon>Eukaryota</taxon>
        <taxon>Viridiplantae</taxon>
        <taxon>Chlorophyta</taxon>
        <taxon>core chlorophytes</taxon>
        <taxon>Chlorophyceae</taxon>
        <taxon>CS clade</taxon>
        <taxon>Sphaeropleales</taxon>
        <taxon>Bracteacoccaceae</taxon>
        <taxon>Bracteacoccus</taxon>
    </lineage>
</organism>
<evidence type="ECO:0000256" key="11">
    <source>
        <dbReference type="SAM" id="MobiDB-lite"/>
    </source>
</evidence>
<dbReference type="InterPro" id="IPR006592">
    <property type="entry name" value="RNA_pol_N"/>
</dbReference>
<dbReference type="SUPFAM" id="SSF64484">
    <property type="entry name" value="beta and beta-prime subunits of DNA dependent RNA-polymerase"/>
    <property type="match status" value="2"/>
</dbReference>
<dbReference type="InterPro" id="IPR042102">
    <property type="entry name" value="RNA_pol_Rpb1_3_sf"/>
</dbReference>
<feature type="region of interest" description="Disordered" evidence="11">
    <location>
        <begin position="275"/>
        <end position="303"/>
    </location>
</feature>
<evidence type="ECO:0000256" key="8">
    <source>
        <dbReference type="ARBA" id="ARBA00048552"/>
    </source>
</evidence>
<dbReference type="HAMAP" id="MF_01323">
    <property type="entry name" value="RNApol_bact_RpoC1"/>
    <property type="match status" value="1"/>
</dbReference>
<dbReference type="Gene3D" id="2.40.40.20">
    <property type="match status" value="1"/>
</dbReference>
<protein>
    <recommendedName>
        <fullName evidence="9">DNA-directed RNA polymerase subunit beta'</fullName>
        <ecNumber evidence="9">2.7.7.6</ecNumber>
    </recommendedName>
    <alternativeName>
        <fullName evidence="9">PEP</fullName>
    </alternativeName>
    <alternativeName>
        <fullName evidence="9">Plastid-encoded RNA polymerase subunit beta'</fullName>
        <shortName evidence="9">RNA polymerase subunit beta'</shortName>
    </alternativeName>
</protein>
<dbReference type="GO" id="GO:0009507">
    <property type="term" value="C:chloroplast"/>
    <property type="evidence" value="ECO:0007669"/>
    <property type="project" value="UniProtKB-SubCell"/>
</dbReference>
<dbReference type="PANTHER" id="PTHR19376">
    <property type="entry name" value="DNA-DIRECTED RNA POLYMERASE"/>
    <property type="match status" value="1"/>
</dbReference>
<keyword evidence="13" id="KW-0150">Chloroplast</keyword>
<dbReference type="GO" id="GO:0006351">
    <property type="term" value="P:DNA-templated transcription"/>
    <property type="evidence" value="ECO:0007669"/>
    <property type="project" value="UniProtKB-UniRule"/>
</dbReference>
<dbReference type="Gene3D" id="1.10.40.90">
    <property type="match status" value="1"/>
</dbReference>
<comment type="catalytic activity">
    <reaction evidence="8 9 10">
        <text>RNA(n) + a ribonucleoside 5'-triphosphate = RNA(n+1) + diphosphate</text>
        <dbReference type="Rhea" id="RHEA:21248"/>
        <dbReference type="Rhea" id="RHEA-COMP:14527"/>
        <dbReference type="Rhea" id="RHEA-COMP:17342"/>
        <dbReference type="ChEBI" id="CHEBI:33019"/>
        <dbReference type="ChEBI" id="CHEBI:61557"/>
        <dbReference type="ChEBI" id="CHEBI:140395"/>
        <dbReference type="EC" id="2.7.7.6"/>
    </reaction>
</comment>
<feature type="binding site" evidence="9">
    <location>
        <position position="143"/>
    </location>
    <ligand>
        <name>Zn(2+)</name>
        <dbReference type="ChEBI" id="CHEBI:29105"/>
    </ligand>
</feature>
<dbReference type="InterPro" id="IPR045867">
    <property type="entry name" value="DNA-dir_RpoC_beta_prime"/>
</dbReference>
<evidence type="ECO:0000256" key="7">
    <source>
        <dbReference type="ARBA" id="ARBA00023163"/>
    </source>
</evidence>
<gene>
    <name evidence="9 13" type="primary">rpoC1</name>
    <name evidence="13" type="ORF">VU20_17</name>
</gene>
<dbReference type="InterPro" id="IPR000722">
    <property type="entry name" value="RNA_pol_asu"/>
</dbReference>
<keyword evidence="3 9" id="KW-0240">DNA-directed RNA polymerase</keyword>